<organism evidence="8 9">
    <name type="scientific">Allopseudospirillum japonicum</name>
    <dbReference type="NCBI Taxonomy" id="64971"/>
    <lineage>
        <taxon>Bacteria</taxon>
        <taxon>Pseudomonadati</taxon>
        <taxon>Pseudomonadota</taxon>
        <taxon>Gammaproteobacteria</taxon>
        <taxon>Oceanospirillales</taxon>
        <taxon>Oceanospirillaceae</taxon>
        <taxon>Allopseudospirillum</taxon>
    </lineage>
</organism>
<keyword evidence="4 7" id="KW-0812">Transmembrane</keyword>
<evidence type="ECO:0000256" key="5">
    <source>
        <dbReference type="ARBA" id="ARBA00022989"/>
    </source>
</evidence>
<dbReference type="PANTHER" id="PTHR30213">
    <property type="entry name" value="INNER MEMBRANE PROTEIN YHJD"/>
    <property type="match status" value="1"/>
</dbReference>
<name>A0A1H6Q0C8_9GAMM</name>
<feature type="transmembrane region" description="Helical" evidence="7">
    <location>
        <begin position="171"/>
        <end position="197"/>
    </location>
</feature>
<dbReference type="InterPro" id="IPR023679">
    <property type="entry name" value="UPF0761_bac"/>
</dbReference>
<keyword evidence="3" id="KW-0997">Cell inner membrane</keyword>
<dbReference type="HAMAP" id="MF_00672">
    <property type="entry name" value="UPF0761"/>
    <property type="match status" value="1"/>
</dbReference>
<evidence type="ECO:0000256" key="6">
    <source>
        <dbReference type="ARBA" id="ARBA00023136"/>
    </source>
</evidence>
<evidence type="ECO:0000256" key="4">
    <source>
        <dbReference type="ARBA" id="ARBA00022692"/>
    </source>
</evidence>
<comment type="subcellular location">
    <subcellularLocation>
        <location evidence="1 7">Cell membrane</location>
        <topology evidence="1 7">Multi-pass membrane protein</topology>
    </subcellularLocation>
</comment>
<evidence type="ECO:0000256" key="7">
    <source>
        <dbReference type="HAMAP-Rule" id="MF_00672"/>
    </source>
</evidence>
<keyword evidence="9" id="KW-1185">Reference proteome</keyword>
<sequence>MLMRQLQEYKGIRLLRYLVKHFIDDDCLRSAAALTYTTLFAVVPLMTVTYAILAAIPSFQEVSASIQSFLFTHFVPTSSQAVQNYLASFSEQARQLTAIGVTFLFITAVLMIRNIEASFNEIWKAPRARKGLTSLIIYWALLSIGPILLAIGFGLSSYITSLPFISKAADIPGFTFVSLKILVLTLSTFAFFILYLFIPNCHVSKSNALIGGFLTAFFFETAKFAFSLYIKAFPSYQLIYGAFATVPIFLLWIYISWILVLAGAVCVALLDSQEYLDTEKEIASSILAFKVLHQVFDAYQKGQLIDSQTLTRNIPCATRTQWRDILTWMQHQNWILHDEKERWFPAQDLHQIPAWQFVQKMPWALPKNLQFYQQNYPEIHFLHLAQEIQTDNQAKLQMPLAQLLTH</sequence>
<dbReference type="InterPro" id="IPR017039">
    <property type="entry name" value="Virul_fac_BrkB"/>
</dbReference>
<keyword evidence="2 7" id="KW-1003">Cell membrane</keyword>
<feature type="transmembrane region" description="Helical" evidence="7">
    <location>
        <begin position="136"/>
        <end position="159"/>
    </location>
</feature>
<dbReference type="GO" id="GO:0005886">
    <property type="term" value="C:plasma membrane"/>
    <property type="evidence" value="ECO:0007669"/>
    <property type="project" value="UniProtKB-SubCell"/>
</dbReference>
<keyword evidence="5 7" id="KW-1133">Transmembrane helix</keyword>
<feature type="transmembrane region" description="Helical" evidence="7">
    <location>
        <begin position="209"/>
        <end position="230"/>
    </location>
</feature>
<dbReference type="NCBIfam" id="TIGR00765">
    <property type="entry name" value="yihY_not_rbn"/>
    <property type="match status" value="1"/>
</dbReference>
<evidence type="ECO:0000256" key="1">
    <source>
        <dbReference type="ARBA" id="ARBA00004651"/>
    </source>
</evidence>
<evidence type="ECO:0000313" key="9">
    <source>
        <dbReference type="Proteomes" id="UP000242999"/>
    </source>
</evidence>
<dbReference type="AlphaFoldDB" id="A0A1H6Q0C8"/>
<dbReference type="Pfam" id="PF03631">
    <property type="entry name" value="Virul_fac_BrkB"/>
    <property type="match status" value="1"/>
</dbReference>
<evidence type="ECO:0000256" key="2">
    <source>
        <dbReference type="ARBA" id="ARBA00022475"/>
    </source>
</evidence>
<dbReference type="Proteomes" id="UP000242999">
    <property type="component" value="Unassembled WGS sequence"/>
</dbReference>
<dbReference type="PANTHER" id="PTHR30213:SF0">
    <property type="entry name" value="UPF0761 MEMBRANE PROTEIN YIHY"/>
    <property type="match status" value="1"/>
</dbReference>
<feature type="transmembrane region" description="Helical" evidence="7">
    <location>
        <begin position="33"/>
        <end position="56"/>
    </location>
</feature>
<comment type="similarity">
    <text evidence="7">Belongs to the UPF0761 family.</text>
</comment>
<proteinExistence type="inferred from homology"/>
<accession>A0A1H6Q0C8</accession>
<dbReference type="RefSeq" id="WP_093307606.1">
    <property type="nucleotide sequence ID" value="NZ_FNYH01000001.1"/>
</dbReference>
<dbReference type="EMBL" id="FNYH01000001">
    <property type="protein sequence ID" value="SEI37308.1"/>
    <property type="molecule type" value="Genomic_DNA"/>
</dbReference>
<feature type="transmembrane region" description="Helical" evidence="7">
    <location>
        <begin position="96"/>
        <end position="115"/>
    </location>
</feature>
<dbReference type="OrthoDB" id="9808671at2"/>
<dbReference type="STRING" id="64971.SAMN05421831_10120"/>
<keyword evidence="6 7" id="KW-0472">Membrane</keyword>
<evidence type="ECO:0000256" key="3">
    <source>
        <dbReference type="ARBA" id="ARBA00022519"/>
    </source>
</evidence>
<feature type="transmembrane region" description="Helical" evidence="7">
    <location>
        <begin position="242"/>
        <end position="270"/>
    </location>
</feature>
<evidence type="ECO:0000313" key="8">
    <source>
        <dbReference type="EMBL" id="SEI37308.1"/>
    </source>
</evidence>
<protein>
    <recommendedName>
        <fullName evidence="7">UPF0761 membrane protein SAMN05421831_10120</fullName>
    </recommendedName>
</protein>
<gene>
    <name evidence="8" type="ORF">SAMN05421831_10120</name>
</gene>
<reference evidence="9" key="1">
    <citation type="submission" date="2016-10" db="EMBL/GenBank/DDBJ databases">
        <authorList>
            <person name="Varghese N."/>
            <person name="Submissions S."/>
        </authorList>
    </citation>
    <scope>NUCLEOTIDE SEQUENCE [LARGE SCALE GENOMIC DNA]</scope>
    <source>
        <strain evidence="9">DSM 7165</strain>
    </source>
</reference>